<dbReference type="InterPro" id="IPR029058">
    <property type="entry name" value="AB_hydrolase_fold"/>
</dbReference>
<comment type="caution">
    <text evidence="2">The sequence shown here is derived from an EMBL/GenBank/DDBJ whole genome shotgun (WGS) entry which is preliminary data.</text>
</comment>
<evidence type="ECO:0000313" key="3">
    <source>
        <dbReference type="Proteomes" id="UP000540685"/>
    </source>
</evidence>
<dbReference type="SUPFAM" id="SSF53474">
    <property type="entry name" value="alpha/beta-Hydrolases"/>
    <property type="match status" value="1"/>
</dbReference>
<dbReference type="Proteomes" id="UP000540685">
    <property type="component" value="Unassembled WGS sequence"/>
</dbReference>
<dbReference type="AlphaFoldDB" id="A0A7W9IHN2"/>
<name>A0A7W9IHN2_9ACTN</name>
<organism evidence="2 3">
    <name type="scientific">Streptosporangium becharense</name>
    <dbReference type="NCBI Taxonomy" id="1816182"/>
    <lineage>
        <taxon>Bacteria</taxon>
        <taxon>Bacillati</taxon>
        <taxon>Actinomycetota</taxon>
        <taxon>Actinomycetes</taxon>
        <taxon>Streptosporangiales</taxon>
        <taxon>Streptosporangiaceae</taxon>
        <taxon>Streptosporangium</taxon>
    </lineage>
</organism>
<protein>
    <submittedName>
        <fullName evidence="2">Pimeloyl-ACP methyl ester carboxylesterase</fullName>
    </submittedName>
</protein>
<dbReference type="InterPro" id="IPR000073">
    <property type="entry name" value="AB_hydrolase_1"/>
</dbReference>
<keyword evidence="3" id="KW-1185">Reference proteome</keyword>
<dbReference type="PANTHER" id="PTHR43194:SF2">
    <property type="entry name" value="PEROXISOMAL MEMBRANE PROTEIN LPX1"/>
    <property type="match status" value="1"/>
</dbReference>
<reference evidence="2 3" key="1">
    <citation type="submission" date="2020-08" db="EMBL/GenBank/DDBJ databases">
        <title>Sequencing the genomes of 1000 actinobacteria strains.</title>
        <authorList>
            <person name="Klenk H.-P."/>
        </authorList>
    </citation>
    <scope>NUCLEOTIDE SEQUENCE [LARGE SCALE GENOMIC DNA]</scope>
    <source>
        <strain evidence="2 3">DSM 46887</strain>
    </source>
</reference>
<dbReference type="GO" id="GO:0003824">
    <property type="term" value="F:catalytic activity"/>
    <property type="evidence" value="ECO:0007669"/>
    <property type="project" value="UniProtKB-ARBA"/>
</dbReference>
<proteinExistence type="predicted"/>
<sequence length="269" mass="28268">MSTETFTENVLSGDGTAIAVERSGEGRPVVLVGGALSDRSASTPLAAHLARHFSVLNYDRRGRGESDDTAPYAVEREIEDLQAVIAAAGGEACVVGLSSGAVLALEAAAEGLAITRLALYEPPFYADEESARKAAREYVTELGELLSAGRRGDAVALLLGEAGTAEEEIGKMRNAPMWQGMEALAHTLAYDSAVMGRDGRDGVFSRERVAAVATPTLVLSGGQSPEWLGDMARQVAEAMPGGRHRSLEGQTHNADPEALAPVLREFFTG</sequence>
<dbReference type="EMBL" id="JACHMP010000001">
    <property type="protein sequence ID" value="MBB5820882.1"/>
    <property type="molecule type" value="Genomic_DNA"/>
</dbReference>
<dbReference type="PANTHER" id="PTHR43194">
    <property type="entry name" value="HYDROLASE ALPHA/BETA FOLD FAMILY"/>
    <property type="match status" value="1"/>
</dbReference>
<evidence type="ECO:0000313" key="2">
    <source>
        <dbReference type="EMBL" id="MBB5820882.1"/>
    </source>
</evidence>
<dbReference type="Pfam" id="PF12697">
    <property type="entry name" value="Abhydrolase_6"/>
    <property type="match status" value="1"/>
</dbReference>
<gene>
    <name evidence="2" type="ORF">F4562_003944</name>
</gene>
<accession>A0A7W9IHN2</accession>
<dbReference type="InterPro" id="IPR050228">
    <property type="entry name" value="Carboxylesterase_BioH"/>
</dbReference>
<dbReference type="RefSeq" id="WP_184547254.1">
    <property type="nucleotide sequence ID" value="NZ_JACHMP010000001.1"/>
</dbReference>
<feature type="domain" description="AB hydrolase-1" evidence="1">
    <location>
        <begin position="29"/>
        <end position="260"/>
    </location>
</feature>
<dbReference type="Gene3D" id="3.40.50.1820">
    <property type="entry name" value="alpha/beta hydrolase"/>
    <property type="match status" value="1"/>
</dbReference>
<evidence type="ECO:0000259" key="1">
    <source>
        <dbReference type="Pfam" id="PF12697"/>
    </source>
</evidence>